<sequence length="404" mass="46096">MLSYYNRSVCMMNTYSTKKYTIAQFEEGLQVIPKCWLNEVKDKSMWPNHIKSSNTLEKSVKAVALPKNDENRDVCEDECSFESTDDWLSVKEELIEAEEISSLIESDKLSDNELIMELKKQRRKRVKTIISSDDDMSVPANNRNVLRKNKRTISQTKSADNLVLVAPPPFYSSTPAHTTVQAIRDEKNIHPSTSKHSQFYRKNIAHGSTGGNTDFANIEGDSQVDPDISESDFRRFVMKTLTSLAIEIKDLNNKIDRLTGATSISVERRDDGETSEDEFQKFPLIQTENDLSCFERKLKDQSFYNRMIRCLVNVGSGRLGMSVSAVCSRLIADSIAIKFSWQGRLKKRCFSKLTTSRLLQKTFKIISNEKWSTKEIDDAIAKWLTQAKTRISRAKNPSHDLSDS</sequence>
<dbReference type="AlphaFoldDB" id="A0AA39G1F7"/>
<dbReference type="Pfam" id="PF16064">
    <property type="entry name" value="DUF4806"/>
    <property type="match status" value="1"/>
</dbReference>
<evidence type="ECO:0000313" key="3">
    <source>
        <dbReference type="Proteomes" id="UP001168972"/>
    </source>
</evidence>
<evidence type="ECO:0000313" key="2">
    <source>
        <dbReference type="EMBL" id="KAK0179315.1"/>
    </source>
</evidence>
<feature type="domain" description="DUF4806" evidence="1">
    <location>
        <begin position="279"/>
        <end position="354"/>
    </location>
</feature>
<evidence type="ECO:0000259" key="1">
    <source>
        <dbReference type="Pfam" id="PF16064"/>
    </source>
</evidence>
<dbReference type="Proteomes" id="UP001168972">
    <property type="component" value="Unassembled WGS sequence"/>
</dbReference>
<dbReference type="InterPro" id="IPR032071">
    <property type="entry name" value="DUF4806"/>
</dbReference>
<protein>
    <recommendedName>
        <fullName evidence="1">DUF4806 domain-containing protein</fullName>
    </recommendedName>
</protein>
<gene>
    <name evidence="2" type="ORF">PV327_005079</name>
</gene>
<proteinExistence type="predicted"/>
<dbReference type="EMBL" id="JAQQBR010000003">
    <property type="protein sequence ID" value="KAK0179315.1"/>
    <property type="molecule type" value="Genomic_DNA"/>
</dbReference>
<name>A0AA39G1F7_MICHY</name>
<reference evidence="2" key="1">
    <citation type="journal article" date="2023" name="bioRxiv">
        <title>Scaffold-level genome assemblies of two parasitoid biocontrol wasps reveal the parthenogenesis mechanism and an associated novel virus.</title>
        <authorList>
            <person name="Inwood S."/>
            <person name="Skelly J."/>
            <person name="Guhlin J."/>
            <person name="Harrop T."/>
            <person name="Goldson S."/>
            <person name="Dearden P."/>
        </authorList>
    </citation>
    <scope>NUCLEOTIDE SEQUENCE</scope>
    <source>
        <strain evidence="2">Lincoln</strain>
        <tissue evidence="2">Whole body</tissue>
    </source>
</reference>
<reference evidence="2" key="2">
    <citation type="submission" date="2023-03" db="EMBL/GenBank/DDBJ databases">
        <authorList>
            <person name="Inwood S.N."/>
            <person name="Skelly J.G."/>
            <person name="Guhlin J."/>
            <person name="Harrop T.W.R."/>
            <person name="Goldson S.G."/>
            <person name="Dearden P.K."/>
        </authorList>
    </citation>
    <scope>NUCLEOTIDE SEQUENCE</scope>
    <source>
        <strain evidence="2">Lincoln</strain>
        <tissue evidence="2">Whole body</tissue>
    </source>
</reference>
<accession>A0AA39G1F7</accession>
<organism evidence="2 3">
    <name type="scientific">Microctonus hyperodae</name>
    <name type="common">Parasitoid wasp</name>
    <dbReference type="NCBI Taxonomy" id="165561"/>
    <lineage>
        <taxon>Eukaryota</taxon>
        <taxon>Metazoa</taxon>
        <taxon>Ecdysozoa</taxon>
        <taxon>Arthropoda</taxon>
        <taxon>Hexapoda</taxon>
        <taxon>Insecta</taxon>
        <taxon>Pterygota</taxon>
        <taxon>Neoptera</taxon>
        <taxon>Endopterygota</taxon>
        <taxon>Hymenoptera</taxon>
        <taxon>Apocrita</taxon>
        <taxon>Ichneumonoidea</taxon>
        <taxon>Braconidae</taxon>
        <taxon>Euphorinae</taxon>
        <taxon>Microctonus</taxon>
    </lineage>
</organism>
<keyword evidence="3" id="KW-1185">Reference proteome</keyword>
<comment type="caution">
    <text evidence="2">The sequence shown here is derived from an EMBL/GenBank/DDBJ whole genome shotgun (WGS) entry which is preliminary data.</text>
</comment>